<comment type="caution">
    <text evidence="5">The sequence shown here is derived from an EMBL/GenBank/DDBJ whole genome shotgun (WGS) entry which is preliminary data.</text>
</comment>
<dbReference type="NCBIfam" id="TIGR02227">
    <property type="entry name" value="sigpep_I_bact"/>
    <property type="match status" value="1"/>
</dbReference>
<dbReference type="InterPro" id="IPR000223">
    <property type="entry name" value="Pept_S26A_signal_pept_1"/>
</dbReference>
<evidence type="ECO:0000313" key="5">
    <source>
        <dbReference type="EMBL" id="MDQ7908188.1"/>
    </source>
</evidence>
<dbReference type="EMBL" id="JAVHUY010000028">
    <property type="protein sequence ID" value="MDQ7908188.1"/>
    <property type="molecule type" value="Genomic_DNA"/>
</dbReference>
<dbReference type="RefSeq" id="WP_308715454.1">
    <property type="nucleotide sequence ID" value="NZ_JAVHUY010000028.1"/>
</dbReference>
<feature type="domain" description="Peptidase S26" evidence="4">
    <location>
        <begin position="72"/>
        <end position="218"/>
    </location>
</feature>
<organism evidence="5 6">
    <name type="scientific">Phytohabitans maris</name>
    <dbReference type="NCBI Taxonomy" id="3071409"/>
    <lineage>
        <taxon>Bacteria</taxon>
        <taxon>Bacillati</taxon>
        <taxon>Actinomycetota</taxon>
        <taxon>Actinomycetes</taxon>
        <taxon>Micromonosporales</taxon>
        <taxon>Micromonosporaceae</taxon>
    </lineage>
</organism>
<dbReference type="InterPro" id="IPR019533">
    <property type="entry name" value="Peptidase_S26"/>
</dbReference>
<dbReference type="PANTHER" id="PTHR43390">
    <property type="entry name" value="SIGNAL PEPTIDASE I"/>
    <property type="match status" value="1"/>
</dbReference>
<comment type="subcellular location">
    <subcellularLocation>
        <location evidence="1">Cell membrane</location>
        <topology evidence="1">Single-pass type II membrane protein</topology>
    </subcellularLocation>
    <subcellularLocation>
        <location evidence="3">Membrane</location>
        <topology evidence="3">Single-pass type II membrane protein</topology>
    </subcellularLocation>
</comment>
<dbReference type="PRINTS" id="PR00727">
    <property type="entry name" value="LEADERPTASE"/>
</dbReference>
<reference evidence="5 6" key="1">
    <citation type="submission" date="2023-08" db="EMBL/GenBank/DDBJ databases">
        <title>Phytohabitans sansha sp. nov., isolated from marine sediment.</title>
        <authorList>
            <person name="Zhao Y."/>
            <person name="Yi K."/>
        </authorList>
    </citation>
    <scope>NUCLEOTIDE SEQUENCE [LARGE SCALE GENOMIC DNA]</scope>
    <source>
        <strain evidence="5 6">ZYX-F-186</strain>
    </source>
</reference>
<accession>A0ABU0ZMC6</accession>
<dbReference type="Gene3D" id="2.10.109.10">
    <property type="entry name" value="Umud Fragment, subunit A"/>
    <property type="match status" value="1"/>
</dbReference>
<sequence>MTGLVRRLAYRMLVLAVRGRRDRGGDWGEAVLAEFPGTSGGWQALRWSVGGVRTALRERRAARSRAATLRRRIAVAAAVAVLAPFGVQHWLLTPVYVPSAAMAPTLAPGDRWLMDRVSFRLTGLRHADVVAFARVEQGRRFTAVRRVIGLAGDEIGCRDGAVLRNGAVLDEPYLAGPAAPAGCAPMTVPAGTVYVLGDARGVAREWSPVPLDRIEGRLLTRL</sequence>
<name>A0ABU0ZMC6_9ACTN</name>
<proteinExistence type="inferred from homology"/>
<dbReference type="Pfam" id="PF10502">
    <property type="entry name" value="Peptidase_S26"/>
    <property type="match status" value="1"/>
</dbReference>
<evidence type="ECO:0000313" key="6">
    <source>
        <dbReference type="Proteomes" id="UP001230908"/>
    </source>
</evidence>
<comment type="similarity">
    <text evidence="2 3">Belongs to the peptidase S26 family.</text>
</comment>
<keyword evidence="3" id="KW-0472">Membrane</keyword>
<dbReference type="PANTHER" id="PTHR43390:SF1">
    <property type="entry name" value="CHLOROPLAST PROCESSING PEPTIDASE"/>
    <property type="match status" value="1"/>
</dbReference>
<dbReference type="InterPro" id="IPR036286">
    <property type="entry name" value="LexA/Signal_pep-like_sf"/>
</dbReference>
<comment type="catalytic activity">
    <reaction evidence="3">
        <text>Cleavage of hydrophobic, N-terminal signal or leader sequences from secreted and periplasmic proteins.</text>
        <dbReference type="EC" id="3.4.21.89"/>
    </reaction>
</comment>
<keyword evidence="3" id="KW-0645">Protease</keyword>
<dbReference type="GO" id="GO:0009003">
    <property type="term" value="F:signal peptidase activity"/>
    <property type="evidence" value="ECO:0007669"/>
    <property type="project" value="UniProtKB-EC"/>
</dbReference>
<evidence type="ECO:0000256" key="2">
    <source>
        <dbReference type="ARBA" id="ARBA00009370"/>
    </source>
</evidence>
<keyword evidence="3 5" id="KW-0378">Hydrolase</keyword>
<dbReference type="EC" id="3.4.21.89" evidence="3"/>
<keyword evidence="3" id="KW-0812">Transmembrane</keyword>
<dbReference type="Proteomes" id="UP001230908">
    <property type="component" value="Unassembled WGS sequence"/>
</dbReference>
<keyword evidence="6" id="KW-1185">Reference proteome</keyword>
<keyword evidence="3" id="KW-1133">Transmembrane helix</keyword>
<feature type="transmembrane region" description="Helical" evidence="3">
    <location>
        <begin position="73"/>
        <end position="92"/>
    </location>
</feature>
<evidence type="ECO:0000256" key="3">
    <source>
        <dbReference type="RuleBase" id="RU362042"/>
    </source>
</evidence>
<evidence type="ECO:0000259" key="4">
    <source>
        <dbReference type="Pfam" id="PF10502"/>
    </source>
</evidence>
<gene>
    <name evidence="5" type="primary">lepB</name>
    <name evidence="5" type="ORF">RB614_27045</name>
</gene>
<dbReference type="CDD" id="cd06530">
    <property type="entry name" value="S26_SPase_I"/>
    <property type="match status" value="1"/>
</dbReference>
<dbReference type="SUPFAM" id="SSF51306">
    <property type="entry name" value="LexA/Signal peptidase"/>
    <property type="match status" value="1"/>
</dbReference>
<evidence type="ECO:0000256" key="1">
    <source>
        <dbReference type="ARBA" id="ARBA00004401"/>
    </source>
</evidence>
<protein>
    <recommendedName>
        <fullName evidence="3">Signal peptidase I</fullName>
        <ecNumber evidence="3">3.4.21.89</ecNumber>
    </recommendedName>
</protein>